<gene>
    <name evidence="2" type="ORF">NCTC11466_02106</name>
</gene>
<feature type="transmembrane region" description="Helical" evidence="1">
    <location>
        <begin position="152"/>
        <end position="172"/>
    </location>
</feature>
<sequence>MNDNRKDSKMLVATDFQRSSLRVVAGTDFASGFENDGSRPYDDIKDEKATEGIMSDITRSELDALLKANKAEVDAIASGIRREMSEWREQNNAQISQLTIAINSLSAKVDGKMDSVEGDVKSLSGKFEGIQGQITGINTAISGIQSGMSTKLAIFGVIIAVIVAIPSLMSSFKDPVPVNQQSQTQPPIIIQVPQLEAPSKNTH</sequence>
<dbReference type="KEGG" id="clap:NCTC11466_02106"/>
<dbReference type="AlphaFoldDB" id="A0A447V1R3"/>
<keyword evidence="1" id="KW-1133">Transmembrane helix</keyword>
<keyword evidence="3" id="KW-1185">Reference proteome</keyword>
<name>A0A447V1R3_9ENTR</name>
<evidence type="ECO:0000313" key="2">
    <source>
        <dbReference type="EMBL" id="VEB97365.1"/>
    </source>
</evidence>
<reference evidence="2 3" key="1">
    <citation type="submission" date="2018-12" db="EMBL/GenBank/DDBJ databases">
        <authorList>
            <consortium name="Pathogen Informatics"/>
        </authorList>
    </citation>
    <scope>NUCLEOTIDE SEQUENCE [LARGE SCALE GENOMIC DNA]</scope>
    <source>
        <strain evidence="2 3">NCTC11466</strain>
    </source>
</reference>
<keyword evidence="2" id="KW-0946">Virion</keyword>
<dbReference type="Proteomes" id="UP000274122">
    <property type="component" value="Chromosome"/>
</dbReference>
<dbReference type="OrthoDB" id="6448002at2"/>
<organism evidence="2 3">
    <name type="scientific">Cedecea lapagei</name>
    <dbReference type="NCBI Taxonomy" id="158823"/>
    <lineage>
        <taxon>Bacteria</taxon>
        <taxon>Pseudomonadati</taxon>
        <taxon>Pseudomonadota</taxon>
        <taxon>Gammaproteobacteria</taxon>
        <taxon>Enterobacterales</taxon>
        <taxon>Enterobacteriaceae</taxon>
        <taxon>Cedecea</taxon>
    </lineage>
</organism>
<evidence type="ECO:0000313" key="3">
    <source>
        <dbReference type="Proteomes" id="UP000274122"/>
    </source>
</evidence>
<dbReference type="EMBL" id="LR134201">
    <property type="protein sequence ID" value="VEB97365.1"/>
    <property type="molecule type" value="Genomic_DNA"/>
</dbReference>
<keyword evidence="1" id="KW-0812">Transmembrane</keyword>
<evidence type="ECO:0000256" key="1">
    <source>
        <dbReference type="SAM" id="Phobius"/>
    </source>
</evidence>
<proteinExistence type="predicted"/>
<keyword evidence="1" id="KW-0472">Membrane</keyword>
<protein>
    <submittedName>
        <fullName evidence="2">Baculovirus polyhedron envelope protein, PEP, C terminus</fullName>
    </submittedName>
</protein>
<dbReference type="RefSeq" id="WP_126356146.1">
    <property type="nucleotide sequence ID" value="NZ_LR134201.1"/>
</dbReference>
<dbReference type="Gene3D" id="1.20.5.340">
    <property type="match status" value="1"/>
</dbReference>
<accession>A0A447V1R3</accession>
<keyword evidence="2" id="KW-0261">Viral envelope protein</keyword>